<reference evidence="3 4" key="1">
    <citation type="submission" date="2011-09" db="EMBL/GenBank/DDBJ databases">
        <title>The permanent draft genome of Caldithrix abyssi DSM 13497.</title>
        <authorList>
            <consortium name="US DOE Joint Genome Institute (JGI-PGF)"/>
            <person name="Lucas S."/>
            <person name="Han J."/>
            <person name="Lapidus A."/>
            <person name="Bruce D."/>
            <person name="Goodwin L."/>
            <person name="Pitluck S."/>
            <person name="Peters L."/>
            <person name="Kyrpides N."/>
            <person name="Mavromatis K."/>
            <person name="Ivanova N."/>
            <person name="Mikhailova N."/>
            <person name="Chertkov O."/>
            <person name="Detter J.C."/>
            <person name="Tapia R."/>
            <person name="Han C."/>
            <person name="Land M."/>
            <person name="Hauser L."/>
            <person name="Markowitz V."/>
            <person name="Cheng J.-F."/>
            <person name="Hugenholtz P."/>
            <person name="Woyke T."/>
            <person name="Wu D."/>
            <person name="Spring S."/>
            <person name="Brambilla E."/>
            <person name="Klenk H.-P."/>
            <person name="Eisen J.A."/>
        </authorList>
    </citation>
    <scope>NUCLEOTIDE SEQUENCE [LARGE SCALE GENOMIC DNA]</scope>
    <source>
        <strain evidence="3 4">DSM 13497</strain>
    </source>
</reference>
<name>H1XY81_CALAY</name>
<dbReference type="Pfam" id="PF19572">
    <property type="entry name" value="PorV"/>
    <property type="match status" value="1"/>
</dbReference>
<evidence type="ECO:0000313" key="5">
    <source>
        <dbReference type="Proteomes" id="UP000183868"/>
    </source>
</evidence>
<dbReference type="Proteomes" id="UP000004671">
    <property type="component" value="Chromosome"/>
</dbReference>
<dbReference type="PaxDb" id="880073-Calab_2398"/>
<evidence type="ECO:0000313" key="4">
    <source>
        <dbReference type="Proteomes" id="UP000004671"/>
    </source>
</evidence>
<dbReference type="KEGG" id="caby:Cabys_1206"/>
<dbReference type="EMBL" id="CP018099">
    <property type="protein sequence ID" value="APF17955.1"/>
    <property type="molecule type" value="Genomic_DNA"/>
</dbReference>
<accession>H1XY81</accession>
<reference evidence="2 5" key="2">
    <citation type="submission" date="2016-11" db="EMBL/GenBank/DDBJ databases">
        <title>Genomic analysis of Caldithrix abyssi and proposal of a novel bacterial phylum Caldithrichaeota.</title>
        <authorList>
            <person name="Kublanov I."/>
            <person name="Sigalova O."/>
            <person name="Gavrilov S."/>
            <person name="Lebedinsky A."/>
            <person name="Ivanova N."/>
            <person name="Daum C."/>
            <person name="Reddy T."/>
            <person name="Klenk H.P."/>
            <person name="Goker M."/>
            <person name="Reva O."/>
            <person name="Miroshnichenko M."/>
            <person name="Kyprides N."/>
            <person name="Woyke T."/>
            <person name="Gelfand M."/>
        </authorList>
    </citation>
    <scope>NUCLEOTIDE SEQUENCE [LARGE SCALE GENOMIC DNA]</scope>
    <source>
        <strain evidence="2 5">LF13</strain>
    </source>
</reference>
<feature type="domain" description="Type IX secretion system protein PorV" evidence="1">
    <location>
        <begin position="37"/>
        <end position="173"/>
    </location>
</feature>
<evidence type="ECO:0000313" key="3">
    <source>
        <dbReference type="EMBL" id="EHO42008.1"/>
    </source>
</evidence>
<dbReference type="RefSeq" id="WP_006929216.1">
    <property type="nucleotide sequence ID" value="NZ_CM001402.1"/>
</dbReference>
<dbReference type="STRING" id="880073.Cabys_1206"/>
<protein>
    <recommendedName>
        <fullName evidence="1">Type IX secretion system protein PorV domain-containing protein</fullName>
    </recommendedName>
</protein>
<dbReference type="Gene3D" id="2.40.160.60">
    <property type="entry name" value="Outer membrane protein transport protein (OMPP1/FadL/TodX)"/>
    <property type="match status" value="1"/>
</dbReference>
<evidence type="ECO:0000313" key="2">
    <source>
        <dbReference type="EMBL" id="APF17955.1"/>
    </source>
</evidence>
<proteinExistence type="predicted"/>
<keyword evidence="4" id="KW-1185">Reference proteome</keyword>
<dbReference type="HOGENOM" id="CLU_067062_0_0_0"/>
<dbReference type="NCBIfam" id="NF033709">
    <property type="entry name" value="PorV_fam"/>
    <property type="match status" value="1"/>
</dbReference>
<sequence length="337" mass="38305" precursor="true">MISIKMKQLTYFLIFLFISGVTTRVQAQLFPDLGGQRRGTSSAQFLKIGQGSRALGMGEAYVAIANDAEALYWNPAGLNNFDQHSVFFSHTQWLVEVQLEYAGLVYHINSTNSLGLAITYLHTDEMKETTEFQPLGTGRYFSYSDFLISLTYARRMTDKFSFGLSTKWMQENIVELTMNALLFDLGIYYDTGWKTTRFGVVISNFGNDMSPEGTLVYKDLENQDVEVSSFQSFPPPIIFRIGLAADFISQKDHLLTGTVQLNHPNDNKENLNFGLEYGWQNTLFLRMGYKTAQIEEDISFGLGLQRKIAGLNLKLDYAYTNFGRLGYVNRFTAKIEF</sequence>
<dbReference type="InParanoid" id="H1XY81"/>
<dbReference type="eggNOG" id="COG2067">
    <property type="taxonomic scope" value="Bacteria"/>
</dbReference>
<dbReference type="SUPFAM" id="SSF56935">
    <property type="entry name" value="Porins"/>
    <property type="match status" value="1"/>
</dbReference>
<dbReference type="AlphaFoldDB" id="H1XY81"/>
<gene>
    <name evidence="2" type="ORF">Cabys_1206</name>
    <name evidence="3" type="ORF">Calab_2398</name>
</gene>
<organism evidence="3 4">
    <name type="scientific">Caldithrix abyssi DSM 13497</name>
    <dbReference type="NCBI Taxonomy" id="880073"/>
    <lineage>
        <taxon>Bacteria</taxon>
        <taxon>Pseudomonadati</taxon>
        <taxon>Calditrichota</taxon>
        <taxon>Calditrichia</taxon>
        <taxon>Calditrichales</taxon>
        <taxon>Calditrichaceae</taxon>
        <taxon>Caldithrix</taxon>
    </lineage>
</organism>
<dbReference type="InterPro" id="IPR045741">
    <property type="entry name" value="PorV"/>
</dbReference>
<dbReference type="Proteomes" id="UP000183868">
    <property type="component" value="Chromosome"/>
</dbReference>
<evidence type="ECO:0000259" key="1">
    <source>
        <dbReference type="Pfam" id="PF19572"/>
    </source>
</evidence>
<dbReference type="EMBL" id="CM001402">
    <property type="protein sequence ID" value="EHO42008.1"/>
    <property type="molecule type" value="Genomic_DNA"/>
</dbReference>